<name>A0ABX6A507_9MICO</name>
<sequence length="272" mass="29406">MGQPSCFVGAHRENEGAQVDGVRGVRSDAAGLITTRRALLASLVGIAGIAALKLRPATATKPAAEIVADPSGTYAEAIQWLVDNDLFDTAREGTFLPGADVTREDAAIMLYRLAGAPERETLDLEPYRDIEKTARSYREIMWMRGQALFFGEYDATFRPTEPVTRAEGCSFLARLLRGMLTAHLAAGGAALAPEIDSFVDVPETYARFKDIEWARAAGVLGRDLVQREAPGGGGSDASSPVIDAQFRPDDTLVRGEFAEMLRRANALFEDAR</sequence>
<dbReference type="Pfam" id="PF00395">
    <property type="entry name" value="SLH"/>
    <property type="match status" value="2"/>
</dbReference>
<organism evidence="2 3">
    <name type="scientific">Dermabacter vaginalis</name>
    <dbReference type="NCBI Taxonomy" id="1630135"/>
    <lineage>
        <taxon>Bacteria</taxon>
        <taxon>Bacillati</taxon>
        <taxon>Actinomycetota</taxon>
        <taxon>Actinomycetes</taxon>
        <taxon>Micrococcales</taxon>
        <taxon>Dermabacteraceae</taxon>
        <taxon>Dermabacter</taxon>
    </lineage>
</organism>
<feature type="domain" description="SLH" evidence="1">
    <location>
        <begin position="194"/>
        <end position="272"/>
    </location>
</feature>
<keyword evidence="3" id="KW-1185">Reference proteome</keyword>
<accession>A0ABX6A507</accession>
<evidence type="ECO:0000259" key="1">
    <source>
        <dbReference type="PROSITE" id="PS51272"/>
    </source>
</evidence>
<feature type="domain" description="SLH" evidence="1">
    <location>
        <begin position="61"/>
        <end position="124"/>
    </location>
</feature>
<proteinExistence type="predicted"/>
<dbReference type="PROSITE" id="PS51272">
    <property type="entry name" value="SLH"/>
    <property type="match status" value="2"/>
</dbReference>
<evidence type="ECO:0000313" key="2">
    <source>
        <dbReference type="EMBL" id="QEU11416.1"/>
    </source>
</evidence>
<dbReference type="EMBL" id="CP044108">
    <property type="protein sequence ID" value="QEU11416.1"/>
    <property type="molecule type" value="Genomic_DNA"/>
</dbReference>
<evidence type="ECO:0000313" key="3">
    <source>
        <dbReference type="Proteomes" id="UP000323865"/>
    </source>
</evidence>
<dbReference type="InterPro" id="IPR001119">
    <property type="entry name" value="SLH_dom"/>
</dbReference>
<reference evidence="2 3" key="1">
    <citation type="submission" date="2019-09" db="EMBL/GenBank/DDBJ databases">
        <title>FDA dAtabase for Regulatory Grade micrObial Sequences (FDA-ARGOS): Supporting development and validation of Infectious Disease Dx tests.</title>
        <authorList>
            <person name="Sciortino C."/>
            <person name="Tallon L."/>
            <person name="Sadzewicz L."/>
            <person name="Vavikolanu K."/>
            <person name="Mehta A."/>
            <person name="Aluvathingal J."/>
            <person name="Nadendla S."/>
            <person name="Nandy P."/>
            <person name="Geyer C."/>
            <person name="Yan Y."/>
            <person name="Sichtig H."/>
        </authorList>
    </citation>
    <scope>NUCLEOTIDE SEQUENCE [LARGE SCALE GENOMIC DNA]</scope>
    <source>
        <strain evidence="2 3">FDAARGOS_640</strain>
    </source>
</reference>
<dbReference type="Proteomes" id="UP000323865">
    <property type="component" value="Chromosome"/>
</dbReference>
<gene>
    <name evidence="2" type="ORF">FOB48_03295</name>
</gene>
<protein>
    <submittedName>
        <fullName evidence="2">S-layer homology domain-containing protein</fullName>
    </submittedName>
</protein>